<dbReference type="GeneID" id="63926162"/>
<evidence type="ECO:0000313" key="2">
    <source>
        <dbReference type="Proteomes" id="UP000326063"/>
    </source>
</evidence>
<gene>
    <name evidence="1" type="primary">1</name>
    <name evidence="1" type="ORF">PBI_MERCURIO_1</name>
</gene>
<dbReference type="EMBL" id="MN234219">
    <property type="protein sequence ID" value="QFG06003.1"/>
    <property type="molecule type" value="Genomic_DNA"/>
</dbReference>
<dbReference type="Proteomes" id="UP000326063">
    <property type="component" value="Segment"/>
</dbReference>
<dbReference type="RefSeq" id="YP_010051607.1">
    <property type="nucleotide sequence ID" value="NC_054445.1"/>
</dbReference>
<name>A0A5J6T6J9_9CAUD</name>
<sequence>MDMAGQRFGTLVVTSERRGRFWVCVCDCGRTRDVRRRELLRYGDGTTCGDWRVHRRADVVSYGGAHDRLERDRGRAKDHRCVDCGGRAAHWSYDHADPDELVSPEGFPYSLDGSHYEPRCNVCHALFDQARNRPHFFVGCV</sequence>
<evidence type="ECO:0000313" key="1">
    <source>
        <dbReference type="EMBL" id="QFG06003.1"/>
    </source>
</evidence>
<keyword evidence="2" id="KW-1185">Reference proteome</keyword>
<proteinExistence type="predicted"/>
<organism evidence="1 2">
    <name type="scientific">Mycobacterium phage Mercurio</name>
    <dbReference type="NCBI Taxonomy" id="2575612"/>
    <lineage>
        <taxon>Viruses</taxon>
        <taxon>Duplodnaviria</taxon>
        <taxon>Heunggongvirae</taxon>
        <taxon>Uroviricota</taxon>
        <taxon>Caudoviricetes</taxon>
        <taxon>Gclasvirinae</taxon>
        <taxon>Jolieduovirus</taxon>
        <taxon>Jolieduovirus mercurio</taxon>
    </lineage>
</organism>
<dbReference type="KEGG" id="vg:63926162"/>
<accession>A0A5J6T6J9</accession>
<protein>
    <submittedName>
        <fullName evidence="1">Uncharacterized protein</fullName>
    </submittedName>
</protein>
<reference evidence="1 2" key="1">
    <citation type="submission" date="2019-07" db="EMBL/GenBank/DDBJ databases">
        <authorList>
            <person name="Divens A.M."/>
            <person name="Garlena R.A."/>
            <person name="Russell D.A."/>
            <person name="Pope W.H."/>
            <person name="Jacobs-Sera D."/>
            <person name="Hatfull G.F."/>
        </authorList>
    </citation>
    <scope>NUCLEOTIDE SEQUENCE [LARGE SCALE GENOMIC DNA]</scope>
</reference>